<name>A0AB39IKI3_9GAMM</name>
<dbReference type="EMBL" id="CP162411">
    <property type="protein sequence ID" value="XDL15969.1"/>
    <property type="molecule type" value="Genomic_DNA"/>
</dbReference>
<keyword evidence="1" id="KW-0805">Transcription regulation</keyword>
<evidence type="ECO:0000256" key="1">
    <source>
        <dbReference type="ARBA" id="ARBA00023015"/>
    </source>
</evidence>
<accession>A0AB39IKI3</accession>
<organism evidence="5">
    <name type="scientific">Dickeya oryzae</name>
    <dbReference type="NCBI Taxonomy" id="1240404"/>
    <lineage>
        <taxon>Bacteria</taxon>
        <taxon>Pseudomonadati</taxon>
        <taxon>Pseudomonadota</taxon>
        <taxon>Gammaproteobacteria</taxon>
        <taxon>Enterobacterales</taxon>
        <taxon>Pectobacteriaceae</taxon>
        <taxon>Dickeya</taxon>
    </lineage>
</organism>
<dbReference type="RefSeq" id="WP_226102054.1">
    <property type="nucleotide sequence ID" value="NZ_CP162411.1"/>
</dbReference>
<dbReference type="PROSITE" id="PS01124">
    <property type="entry name" value="HTH_ARAC_FAMILY_2"/>
    <property type="match status" value="1"/>
</dbReference>
<evidence type="ECO:0000259" key="4">
    <source>
        <dbReference type="PROSITE" id="PS01124"/>
    </source>
</evidence>
<gene>
    <name evidence="5" type="ORF">LF923_0006905</name>
</gene>
<dbReference type="SMART" id="SM00342">
    <property type="entry name" value="HTH_ARAC"/>
    <property type="match status" value="1"/>
</dbReference>
<dbReference type="PANTHER" id="PTHR47504:SF5">
    <property type="entry name" value="RIGHT ORIGIN-BINDING PROTEIN"/>
    <property type="match status" value="1"/>
</dbReference>
<dbReference type="Gene3D" id="1.10.10.60">
    <property type="entry name" value="Homeodomain-like"/>
    <property type="match status" value="2"/>
</dbReference>
<keyword evidence="2" id="KW-0238">DNA-binding</keyword>
<dbReference type="GO" id="GO:0003700">
    <property type="term" value="F:DNA-binding transcription factor activity"/>
    <property type="evidence" value="ECO:0007669"/>
    <property type="project" value="InterPro"/>
</dbReference>
<dbReference type="PANTHER" id="PTHR47504">
    <property type="entry name" value="RIGHT ORIGIN-BINDING PROTEIN"/>
    <property type="match status" value="1"/>
</dbReference>
<evidence type="ECO:0000313" key="5">
    <source>
        <dbReference type="EMBL" id="XDL15969.1"/>
    </source>
</evidence>
<dbReference type="SUPFAM" id="SSF46689">
    <property type="entry name" value="Homeodomain-like"/>
    <property type="match status" value="2"/>
</dbReference>
<dbReference type="GO" id="GO:0043565">
    <property type="term" value="F:sequence-specific DNA binding"/>
    <property type="evidence" value="ECO:0007669"/>
    <property type="project" value="InterPro"/>
</dbReference>
<sequence length="119" mass="14016">MKNRKEFVMDLIFWVNNNIEMPLKIDDVAIKSGYSKWHLQRLFFSETGQSLGRFIRERKLSLIAETLIATNDSVINIAMRFGFDSQQSLTRAFRKRYNLPPRKYRKDAISIQNKSAVDK</sequence>
<dbReference type="InterPro" id="IPR050959">
    <property type="entry name" value="MarA-like"/>
</dbReference>
<keyword evidence="3" id="KW-0804">Transcription</keyword>
<evidence type="ECO:0000256" key="2">
    <source>
        <dbReference type="ARBA" id="ARBA00023125"/>
    </source>
</evidence>
<dbReference type="PROSITE" id="PS00041">
    <property type="entry name" value="HTH_ARAC_FAMILY_1"/>
    <property type="match status" value="1"/>
</dbReference>
<protein>
    <submittedName>
        <fullName evidence="5">Helix-turn-helix domain-containing protein</fullName>
    </submittedName>
</protein>
<evidence type="ECO:0000256" key="3">
    <source>
        <dbReference type="ARBA" id="ARBA00023163"/>
    </source>
</evidence>
<feature type="domain" description="HTH araC/xylS-type" evidence="4">
    <location>
        <begin position="9"/>
        <end position="107"/>
    </location>
</feature>
<dbReference type="Pfam" id="PF12833">
    <property type="entry name" value="HTH_18"/>
    <property type="match status" value="1"/>
</dbReference>
<reference evidence="5" key="1">
    <citation type="submission" date="2024-07" db="EMBL/GenBank/DDBJ databases">
        <authorList>
            <person name="Pedron J."/>
        </authorList>
    </citation>
    <scope>NUCLEOTIDE SEQUENCE</scope>
    <source>
        <strain evidence="5">A642-S2-A17</strain>
    </source>
</reference>
<dbReference type="InterPro" id="IPR018062">
    <property type="entry name" value="HTH_AraC-typ_CS"/>
</dbReference>
<dbReference type="AlphaFoldDB" id="A0AB39IKI3"/>
<dbReference type="InterPro" id="IPR018060">
    <property type="entry name" value="HTH_AraC"/>
</dbReference>
<dbReference type="InterPro" id="IPR009057">
    <property type="entry name" value="Homeodomain-like_sf"/>
</dbReference>
<proteinExistence type="predicted"/>